<evidence type="ECO:0000313" key="2">
    <source>
        <dbReference type="Proteomes" id="UP000306918"/>
    </source>
</evidence>
<organism evidence="1 2">
    <name type="scientific">Niastella caeni</name>
    <dbReference type="NCBI Taxonomy" id="2569763"/>
    <lineage>
        <taxon>Bacteria</taxon>
        <taxon>Pseudomonadati</taxon>
        <taxon>Bacteroidota</taxon>
        <taxon>Chitinophagia</taxon>
        <taxon>Chitinophagales</taxon>
        <taxon>Chitinophagaceae</taxon>
        <taxon>Niastella</taxon>
    </lineage>
</organism>
<dbReference type="RefSeq" id="WP_136577570.1">
    <property type="nucleotide sequence ID" value="NZ_STFF01000003.1"/>
</dbReference>
<accession>A0A4S8HUW3</accession>
<evidence type="ECO:0000313" key="1">
    <source>
        <dbReference type="EMBL" id="THU39438.1"/>
    </source>
</evidence>
<sequence>MKNASLYVTLSLAVTIFCCQSCESRIKPRIFPTSDNTTQANTNRSLGDFERQLTADGYFWQSGEDANTAEFLFRKDGTAVIIYGTYRITECGKWFYDQSKNQLQVAWAESPQTVVQFNSNEPDWSKITFSTPIYNRGTAELVRLKLLDDRFNINCSE</sequence>
<dbReference type="Proteomes" id="UP000306918">
    <property type="component" value="Unassembled WGS sequence"/>
</dbReference>
<dbReference type="EMBL" id="STFF01000003">
    <property type="protein sequence ID" value="THU39438.1"/>
    <property type="molecule type" value="Genomic_DNA"/>
</dbReference>
<comment type="caution">
    <text evidence="1">The sequence shown here is derived from an EMBL/GenBank/DDBJ whole genome shotgun (WGS) entry which is preliminary data.</text>
</comment>
<gene>
    <name evidence="1" type="ORF">FAM09_13110</name>
</gene>
<proteinExistence type="predicted"/>
<reference evidence="1 2" key="1">
    <citation type="submission" date="2019-04" db="EMBL/GenBank/DDBJ databases">
        <title>Niastella caeni sp. nov., isolated from activated sludge.</title>
        <authorList>
            <person name="Sheng M."/>
        </authorList>
    </citation>
    <scope>NUCLEOTIDE SEQUENCE [LARGE SCALE GENOMIC DNA]</scope>
    <source>
        <strain evidence="1 2">HX-2-15</strain>
    </source>
</reference>
<keyword evidence="2" id="KW-1185">Reference proteome</keyword>
<protein>
    <submittedName>
        <fullName evidence="1">Uncharacterized protein</fullName>
    </submittedName>
</protein>
<dbReference type="AlphaFoldDB" id="A0A4S8HUW3"/>
<name>A0A4S8HUW3_9BACT</name>